<dbReference type="EMBL" id="CAJNOQ010001903">
    <property type="protein sequence ID" value="CAF0926551.1"/>
    <property type="molecule type" value="Genomic_DNA"/>
</dbReference>
<gene>
    <name evidence="1" type="ORF">GPM918_LOCUS9949</name>
    <name evidence="2" type="ORF">OVA965_LOCUS17869</name>
    <name evidence="3" type="ORF">SRO942_LOCUS9950</name>
    <name evidence="4" type="ORF">TMI583_LOCUS17880</name>
</gene>
<evidence type="ECO:0000313" key="5">
    <source>
        <dbReference type="Proteomes" id="UP000663829"/>
    </source>
</evidence>
<dbReference type="Proteomes" id="UP000682733">
    <property type="component" value="Unassembled WGS sequence"/>
</dbReference>
<keyword evidence="5" id="KW-1185">Reference proteome</keyword>
<organism evidence="1 5">
    <name type="scientific">Didymodactylos carnosus</name>
    <dbReference type="NCBI Taxonomy" id="1234261"/>
    <lineage>
        <taxon>Eukaryota</taxon>
        <taxon>Metazoa</taxon>
        <taxon>Spiralia</taxon>
        <taxon>Gnathifera</taxon>
        <taxon>Rotifera</taxon>
        <taxon>Eurotatoria</taxon>
        <taxon>Bdelloidea</taxon>
        <taxon>Philodinida</taxon>
        <taxon>Philodinidae</taxon>
        <taxon>Didymodactylos</taxon>
    </lineage>
</organism>
<dbReference type="OrthoDB" id="10044509at2759"/>
<dbReference type="AlphaFoldDB" id="A0A814BEP2"/>
<dbReference type="Proteomes" id="UP000663829">
    <property type="component" value="Unassembled WGS sequence"/>
</dbReference>
<dbReference type="Proteomes" id="UP000681722">
    <property type="component" value="Unassembled WGS sequence"/>
</dbReference>
<dbReference type="Proteomes" id="UP000677228">
    <property type="component" value="Unassembled WGS sequence"/>
</dbReference>
<reference evidence="1" key="1">
    <citation type="submission" date="2021-02" db="EMBL/GenBank/DDBJ databases">
        <authorList>
            <person name="Nowell W R."/>
        </authorList>
    </citation>
    <scope>NUCLEOTIDE SEQUENCE</scope>
</reference>
<dbReference type="EMBL" id="CAJOBC010001903">
    <property type="protein sequence ID" value="CAF3705067.1"/>
    <property type="molecule type" value="Genomic_DNA"/>
</dbReference>
<evidence type="ECO:0000313" key="4">
    <source>
        <dbReference type="EMBL" id="CAF3834895.1"/>
    </source>
</evidence>
<dbReference type="EMBL" id="CAJNOK010008696">
    <property type="protein sequence ID" value="CAF1070488.1"/>
    <property type="molecule type" value="Genomic_DNA"/>
</dbReference>
<evidence type="ECO:0000313" key="2">
    <source>
        <dbReference type="EMBL" id="CAF1070488.1"/>
    </source>
</evidence>
<dbReference type="EMBL" id="CAJOBA010008711">
    <property type="protein sequence ID" value="CAF3834895.1"/>
    <property type="molecule type" value="Genomic_DNA"/>
</dbReference>
<sequence length="125" mass="14686">MDDIQSYDSQFLVTQVTAQKNPSVNKLRGRLPRGKASLVAYKEKVKKNNQDKVNKKRTYKQTSPDLKRYNFKRNKKLDSIRDVCDNTTWLTGFYIYLFFELLHKQSRNINGMCDPVQIKLYTGSL</sequence>
<proteinExistence type="predicted"/>
<name>A0A814BEP2_9BILA</name>
<evidence type="ECO:0000313" key="1">
    <source>
        <dbReference type="EMBL" id="CAF0926551.1"/>
    </source>
</evidence>
<accession>A0A814BEP2</accession>
<comment type="caution">
    <text evidence="1">The sequence shown here is derived from an EMBL/GenBank/DDBJ whole genome shotgun (WGS) entry which is preliminary data.</text>
</comment>
<evidence type="ECO:0000313" key="3">
    <source>
        <dbReference type="EMBL" id="CAF3705067.1"/>
    </source>
</evidence>
<protein>
    <submittedName>
        <fullName evidence="1">Uncharacterized protein</fullName>
    </submittedName>
</protein>